<evidence type="ECO:0000313" key="3">
    <source>
        <dbReference type="Proteomes" id="UP000294194"/>
    </source>
</evidence>
<name>A0A4V2JEQ9_9MICO</name>
<accession>A0A4V2JEQ9</accession>
<keyword evidence="1" id="KW-0812">Transmembrane</keyword>
<keyword evidence="3" id="KW-1185">Reference proteome</keyword>
<dbReference type="EMBL" id="SISG01000001">
    <property type="protein sequence ID" value="TBN56579.1"/>
    <property type="molecule type" value="Genomic_DNA"/>
</dbReference>
<gene>
    <name evidence="2" type="ORF">EYE40_03735</name>
</gene>
<evidence type="ECO:0000313" key="2">
    <source>
        <dbReference type="EMBL" id="TBN56579.1"/>
    </source>
</evidence>
<evidence type="ECO:0000256" key="1">
    <source>
        <dbReference type="SAM" id="Phobius"/>
    </source>
</evidence>
<keyword evidence="1" id="KW-0472">Membrane</keyword>
<proteinExistence type="predicted"/>
<feature type="transmembrane region" description="Helical" evidence="1">
    <location>
        <begin position="35"/>
        <end position="56"/>
    </location>
</feature>
<organism evidence="2 3">
    <name type="scientific">Glaciihabitans arcticus</name>
    <dbReference type="NCBI Taxonomy" id="2668039"/>
    <lineage>
        <taxon>Bacteria</taxon>
        <taxon>Bacillati</taxon>
        <taxon>Actinomycetota</taxon>
        <taxon>Actinomycetes</taxon>
        <taxon>Micrococcales</taxon>
        <taxon>Microbacteriaceae</taxon>
        <taxon>Glaciihabitans</taxon>
    </lineage>
</organism>
<dbReference type="Proteomes" id="UP000294194">
    <property type="component" value="Unassembled WGS sequence"/>
</dbReference>
<reference evidence="3" key="1">
    <citation type="submission" date="2019-02" db="EMBL/GenBank/DDBJ databases">
        <title>Glaciihabitans arcticus sp. nov., a psychrotolerant bacterium isolated from polar soil.</title>
        <authorList>
            <person name="Dahal R.H."/>
        </authorList>
    </citation>
    <scope>NUCLEOTIDE SEQUENCE [LARGE SCALE GENOMIC DNA]</scope>
    <source>
        <strain evidence="3">RP-3-7</strain>
    </source>
</reference>
<dbReference type="RefSeq" id="WP_130980689.1">
    <property type="nucleotide sequence ID" value="NZ_SISG01000001.1"/>
</dbReference>
<feature type="transmembrane region" description="Helical" evidence="1">
    <location>
        <begin position="6"/>
        <end position="23"/>
    </location>
</feature>
<dbReference type="AlphaFoldDB" id="A0A4V2JEQ9"/>
<protein>
    <submittedName>
        <fullName evidence="2">Uncharacterized protein</fullName>
    </submittedName>
</protein>
<keyword evidence="1" id="KW-1133">Transmembrane helix</keyword>
<sequence>MGTDLVTAPIATVFFGFMLWRTAVRLAEDLNGWDVAYLVGLIGLVVCGLASIVFYIRHPELRYNVFDGSVADKRRR</sequence>
<comment type="caution">
    <text evidence="2">The sequence shown here is derived from an EMBL/GenBank/DDBJ whole genome shotgun (WGS) entry which is preliminary data.</text>
</comment>